<dbReference type="RefSeq" id="WP_141847214.1">
    <property type="nucleotide sequence ID" value="NZ_BAAAPR010000017.1"/>
</dbReference>
<dbReference type="OrthoDB" id="5241763at2"/>
<accession>A0A542DXR6</accession>
<dbReference type="PROSITE" id="PS51459">
    <property type="entry name" value="FIDO"/>
    <property type="match status" value="1"/>
</dbReference>
<reference evidence="2 3" key="1">
    <citation type="submission" date="2019-06" db="EMBL/GenBank/DDBJ databases">
        <title>Sequencing the genomes of 1000 actinobacteria strains.</title>
        <authorList>
            <person name="Klenk H.-P."/>
        </authorList>
    </citation>
    <scope>NUCLEOTIDE SEQUENCE [LARGE SCALE GENOMIC DNA]</scope>
    <source>
        <strain evidence="2 3">DSM 18607</strain>
    </source>
</reference>
<feature type="domain" description="Fido" evidence="1">
    <location>
        <begin position="112"/>
        <end position="257"/>
    </location>
</feature>
<dbReference type="Proteomes" id="UP000317893">
    <property type="component" value="Unassembled WGS sequence"/>
</dbReference>
<dbReference type="Gene3D" id="1.10.3290.10">
    <property type="entry name" value="Fido-like domain"/>
    <property type="match status" value="1"/>
</dbReference>
<dbReference type="InterPro" id="IPR003812">
    <property type="entry name" value="Fido"/>
</dbReference>
<sequence>MSDAPSHRALDALVGLPGVAEAAQRSRDACTALRFHEGLRRRIPEAAAESRVRGAWASAAVDGATSPLGLVRDRARGAVPWPAEPDPVEAVVRAAVRVTSETEHLAGLVTTAPLQVLARLHVAAAADLLPADQVGRPRSAGETCAELVDVGEPPSSDAVRRRLDGLAALLTGGWTGPVTVLAALAHAEVATARPFVRGNGLVARALERIVVVSRGLDPTGVSVPEAGHEQAGAAAYVGALAAYATGRPEGVALWLVASADAVTAGAAEGARVADAVRVGRLS</sequence>
<organism evidence="2 3">
    <name type="scientific">Lapillicoccus jejuensis</name>
    <dbReference type="NCBI Taxonomy" id="402171"/>
    <lineage>
        <taxon>Bacteria</taxon>
        <taxon>Bacillati</taxon>
        <taxon>Actinomycetota</taxon>
        <taxon>Actinomycetes</taxon>
        <taxon>Micrococcales</taxon>
        <taxon>Intrasporangiaceae</taxon>
        <taxon>Lapillicoccus</taxon>
    </lineage>
</organism>
<evidence type="ECO:0000259" key="1">
    <source>
        <dbReference type="PROSITE" id="PS51459"/>
    </source>
</evidence>
<evidence type="ECO:0000313" key="3">
    <source>
        <dbReference type="Proteomes" id="UP000317893"/>
    </source>
</evidence>
<protein>
    <recommendedName>
        <fullName evidence="1">Fido domain-containing protein</fullName>
    </recommendedName>
</protein>
<proteinExistence type="predicted"/>
<dbReference type="EMBL" id="VFMN01000001">
    <property type="protein sequence ID" value="TQJ07881.1"/>
    <property type="molecule type" value="Genomic_DNA"/>
</dbReference>
<gene>
    <name evidence="2" type="ORF">FB458_0952</name>
</gene>
<dbReference type="InterPro" id="IPR036597">
    <property type="entry name" value="Fido-like_dom_sf"/>
</dbReference>
<evidence type="ECO:0000313" key="2">
    <source>
        <dbReference type="EMBL" id="TQJ07881.1"/>
    </source>
</evidence>
<keyword evidence="3" id="KW-1185">Reference proteome</keyword>
<dbReference type="SUPFAM" id="SSF140931">
    <property type="entry name" value="Fic-like"/>
    <property type="match status" value="1"/>
</dbReference>
<name>A0A542DXR6_9MICO</name>
<dbReference type="AlphaFoldDB" id="A0A542DXR6"/>
<comment type="caution">
    <text evidence="2">The sequence shown here is derived from an EMBL/GenBank/DDBJ whole genome shotgun (WGS) entry which is preliminary data.</text>
</comment>